<gene>
    <name evidence="2" type="ORF">A5685_03220</name>
</gene>
<protein>
    <recommendedName>
        <fullName evidence="1">Glyoxalase/fosfomycin resistance/dioxygenase domain-containing protein</fullName>
    </recommendedName>
</protein>
<comment type="caution">
    <text evidence="2">The sequence shown here is derived from an EMBL/GenBank/DDBJ whole genome shotgun (WGS) entry which is preliminary data.</text>
</comment>
<name>A0A1A2S730_9MYCO</name>
<accession>A0A1A2S730</accession>
<sequence length="109" mass="11975">MLELSLFVRDVDESATFYRAIGVALFNDDHPGRPHVVDGHIGKTGAVLQLFPAGSRPITRVQLGFRVADVATIAAELTRLGIEYEIPGARRLRTRDPNGNRVHLTDVIS</sequence>
<feature type="domain" description="Glyoxalase/fosfomycin resistance/dioxygenase" evidence="1">
    <location>
        <begin position="4"/>
        <end position="103"/>
    </location>
</feature>
<organism evidence="2 3">
    <name type="scientific">Mycobacterium colombiense</name>
    <dbReference type="NCBI Taxonomy" id="339268"/>
    <lineage>
        <taxon>Bacteria</taxon>
        <taxon>Bacillati</taxon>
        <taxon>Actinomycetota</taxon>
        <taxon>Actinomycetes</taxon>
        <taxon>Mycobacteriales</taxon>
        <taxon>Mycobacteriaceae</taxon>
        <taxon>Mycobacterium</taxon>
        <taxon>Mycobacterium avium complex (MAC)</taxon>
    </lineage>
</organism>
<dbReference type="SUPFAM" id="SSF54593">
    <property type="entry name" value="Glyoxalase/Bleomycin resistance protein/Dihydroxybiphenyl dioxygenase"/>
    <property type="match status" value="1"/>
</dbReference>
<dbReference type="EMBL" id="LZJS01000102">
    <property type="protein sequence ID" value="OBH59557.1"/>
    <property type="molecule type" value="Genomic_DNA"/>
</dbReference>
<reference evidence="2 3" key="1">
    <citation type="submission" date="2016-06" db="EMBL/GenBank/DDBJ databases">
        <authorList>
            <person name="Kjaerup R.B."/>
            <person name="Dalgaard T.S."/>
            <person name="Juul-Madsen H.R."/>
        </authorList>
    </citation>
    <scope>NUCLEOTIDE SEQUENCE [LARGE SCALE GENOMIC DNA]</scope>
    <source>
        <strain evidence="2 3">E2464</strain>
    </source>
</reference>
<proteinExistence type="predicted"/>
<dbReference type="Pfam" id="PF00903">
    <property type="entry name" value="Glyoxalase"/>
    <property type="match status" value="1"/>
</dbReference>
<dbReference type="InterPro" id="IPR029068">
    <property type="entry name" value="Glyas_Bleomycin-R_OHBP_Dase"/>
</dbReference>
<evidence type="ECO:0000313" key="3">
    <source>
        <dbReference type="Proteomes" id="UP000093861"/>
    </source>
</evidence>
<evidence type="ECO:0000313" key="2">
    <source>
        <dbReference type="EMBL" id="OBH59557.1"/>
    </source>
</evidence>
<dbReference type="AlphaFoldDB" id="A0A1A2S730"/>
<dbReference type="InterPro" id="IPR004360">
    <property type="entry name" value="Glyas_Fos-R_dOase_dom"/>
</dbReference>
<dbReference type="Proteomes" id="UP000093861">
    <property type="component" value="Unassembled WGS sequence"/>
</dbReference>
<evidence type="ECO:0000259" key="1">
    <source>
        <dbReference type="Pfam" id="PF00903"/>
    </source>
</evidence>
<dbReference type="Gene3D" id="3.10.180.10">
    <property type="entry name" value="2,3-Dihydroxybiphenyl 1,2-Dioxygenase, domain 1"/>
    <property type="match status" value="1"/>
</dbReference>